<evidence type="ECO:0000313" key="3">
    <source>
        <dbReference type="EMBL" id="QNU68296.1"/>
    </source>
</evidence>
<keyword evidence="2" id="KW-1133">Transmembrane helix</keyword>
<evidence type="ECO:0000256" key="1">
    <source>
        <dbReference type="SAM" id="MobiDB-lite"/>
    </source>
</evidence>
<proteinExistence type="predicted"/>
<dbReference type="Proteomes" id="UP000306409">
    <property type="component" value="Chromosome"/>
</dbReference>
<feature type="compositionally biased region" description="Polar residues" evidence="1">
    <location>
        <begin position="32"/>
        <end position="50"/>
    </location>
</feature>
<dbReference type="OrthoDB" id="1739705at2"/>
<accession>A0A4U7JLR0</accession>
<name>A0A4U7JLR0_9FIRM</name>
<feature type="transmembrane region" description="Helical" evidence="2">
    <location>
        <begin position="245"/>
        <end position="269"/>
    </location>
</feature>
<keyword evidence="2" id="KW-0472">Membrane</keyword>
<evidence type="ECO:0000313" key="4">
    <source>
        <dbReference type="Proteomes" id="UP000306409"/>
    </source>
</evidence>
<feature type="region of interest" description="Disordered" evidence="1">
    <location>
        <begin position="32"/>
        <end position="64"/>
    </location>
</feature>
<sequence>MDEQNNIQEESLAQDNNINSVESEVFSANSTLEAGFSNSENTEAQLNGNRTSEEAPINSHNTANNKAINNEALNNYEVLNNRVSNNEALNNEVSNNEVSNNEVSNNEVLNNEVLNNEVLNNRASNNEAYYNSNNILNKEAVYRANNAANKETYLNGGMGRRYEANPQAYNAMGNQAYNNQISALERQMLLNYNNPLNVTSLSNWTKVMLTALVVLIPGIGQIVGIIFGLVFIANDRDADRRSYGGALITVSVISFIISAIFWFLLAISFGPDLYY</sequence>
<feature type="transmembrane region" description="Helical" evidence="2">
    <location>
        <begin position="207"/>
        <end position="233"/>
    </location>
</feature>
<keyword evidence="2" id="KW-0812">Transmembrane</keyword>
<protein>
    <submittedName>
        <fullName evidence="3">Uncharacterized protein</fullName>
    </submittedName>
</protein>
<dbReference type="KEGG" id="rher:EHE19_007780"/>
<dbReference type="AlphaFoldDB" id="A0A4U7JLR0"/>
<evidence type="ECO:0000256" key="2">
    <source>
        <dbReference type="SAM" id="Phobius"/>
    </source>
</evidence>
<dbReference type="RefSeq" id="WP_137696477.1">
    <property type="nucleotide sequence ID" value="NZ_CP061336.1"/>
</dbReference>
<keyword evidence="4" id="KW-1185">Reference proteome</keyword>
<gene>
    <name evidence="3" type="ORF">EHE19_007780</name>
</gene>
<reference evidence="3 4" key="1">
    <citation type="submission" date="2020-09" db="EMBL/GenBank/DDBJ databases">
        <title>Characterization and genome sequencing of Ruminiclostridium sp. nov. MA18.</title>
        <authorList>
            <person name="Rettenmaier R."/>
            <person name="Kowollik M.-L."/>
            <person name="Liebl W."/>
            <person name="Zverlov V."/>
        </authorList>
    </citation>
    <scope>NUCLEOTIDE SEQUENCE [LARGE SCALE GENOMIC DNA]</scope>
    <source>
        <strain evidence="3 4">MA18</strain>
    </source>
</reference>
<dbReference type="EMBL" id="CP061336">
    <property type="protein sequence ID" value="QNU68296.1"/>
    <property type="molecule type" value="Genomic_DNA"/>
</dbReference>
<organism evidence="3 4">
    <name type="scientific">Ruminiclostridium herbifermentans</name>
    <dbReference type="NCBI Taxonomy" id="2488810"/>
    <lineage>
        <taxon>Bacteria</taxon>
        <taxon>Bacillati</taxon>
        <taxon>Bacillota</taxon>
        <taxon>Clostridia</taxon>
        <taxon>Eubacteriales</taxon>
        <taxon>Oscillospiraceae</taxon>
        <taxon>Ruminiclostridium</taxon>
    </lineage>
</organism>